<dbReference type="PROSITE" id="PS01360">
    <property type="entry name" value="ZF_MYND_1"/>
    <property type="match status" value="1"/>
</dbReference>
<evidence type="ECO:0000256" key="1">
    <source>
        <dbReference type="ARBA" id="ARBA00022723"/>
    </source>
</evidence>
<keyword evidence="1" id="KW-0479">Metal-binding</keyword>
<feature type="region of interest" description="Disordered" evidence="5">
    <location>
        <begin position="1"/>
        <end position="21"/>
    </location>
</feature>
<reference evidence="8 9" key="1">
    <citation type="submission" date="2024-08" db="EMBL/GenBank/DDBJ databases">
        <authorList>
            <person name="Cucini C."/>
            <person name="Frati F."/>
        </authorList>
    </citation>
    <scope>NUCLEOTIDE SEQUENCE [LARGE SCALE GENOMIC DNA]</scope>
</reference>
<evidence type="ECO:0008006" key="10">
    <source>
        <dbReference type="Google" id="ProtNLM"/>
    </source>
</evidence>
<feature type="region of interest" description="Disordered" evidence="5">
    <location>
        <begin position="294"/>
        <end position="314"/>
    </location>
</feature>
<dbReference type="PROSITE" id="PS50865">
    <property type="entry name" value="ZF_MYND_2"/>
    <property type="match status" value="1"/>
</dbReference>
<dbReference type="Pfam" id="PF00856">
    <property type="entry name" value="SET"/>
    <property type="match status" value="1"/>
</dbReference>
<protein>
    <recommendedName>
        <fullName evidence="10">Protein msta</fullName>
    </recommendedName>
</protein>
<sequence>MSENTKEIPQPKPPPVAGGAASVAATGVASNASSILKDSTVGSSPSAKALTKIDPTSPEWNCAICNQPCTQQCSLCKEVAYCGKAHQREDWKFHKLTCRGNVPVSDVKCKVIYDYDSKGVRRGRKLITTRGIKQGEIILKELPLVWVPKHDIKPQPLKNYLLDNAGLTPEVLADPTASISPVQENNSACIVCGELITPSEEGEEGETSGGGGCRACSVCKWPVCSEKCEKNQSHAKECQIFQGNHIPRYIQQLLPNRFVFILRCLLLQQSDPKKWKNLMELEYNPDEMTKKYSPTDIFSGDEDDDNNQDSMSGGRYSEKNKFDLGISKLLRYYGIKCEVAWVTHLMKVIKWNVIYDYEFDSRAMLFHLCSAAKHSCLPNVEAIYKKSDGRLYLRALFDLKPGEPLLLSKDPLAIMLTAQVRQRRLKYLTGWEFFRCSCARCSDWTELGTNFATLRCRKTLSNWGAQASASTSDPLPCTGFLHATRPLDQAFEWKCPVCKFRVSGDLSKDKLSLKNLLSQVFHYADPDPSYISDGIKTVESFGLWFHPQHSFLFQTKMRIMETINLLCVQQLKTGRYFGDEITGPTAMNNTVDALMIPAFNDAETIALLVGYGNECEKTAETIFPGHSRIRGHILVFLGFAKWSLFKVIKAEVVDPFKNEEFIQYQRPTSENLLAESKEALDEGRKILTFFKDVKEDEAQMVKFAYLLGRKIEELRKTL</sequence>
<dbReference type="PANTHER" id="PTHR46455">
    <property type="entry name" value="SET AND MYND DOMAIN CONTAINING, ARTHROPOD-SPECIFIC, MEMBER 4, ISOFORM A"/>
    <property type="match status" value="1"/>
</dbReference>
<dbReference type="Pfam" id="PF01753">
    <property type="entry name" value="zf-MYND"/>
    <property type="match status" value="1"/>
</dbReference>
<dbReference type="PANTHER" id="PTHR46455:SF5">
    <property type="entry name" value="SET AND MYND DOMAIN CONTAINING, ARTHROPOD-SPECIFIC, MEMBER 4, ISOFORM A"/>
    <property type="match status" value="1"/>
</dbReference>
<keyword evidence="3" id="KW-0862">Zinc</keyword>
<feature type="domain" description="MYND-type" evidence="7">
    <location>
        <begin position="62"/>
        <end position="98"/>
    </location>
</feature>
<evidence type="ECO:0000259" key="7">
    <source>
        <dbReference type="PROSITE" id="PS50865"/>
    </source>
</evidence>
<gene>
    <name evidence="8" type="ORF">ODALV1_LOCUS27767</name>
</gene>
<dbReference type="SUPFAM" id="SSF82199">
    <property type="entry name" value="SET domain"/>
    <property type="match status" value="1"/>
</dbReference>
<evidence type="ECO:0000313" key="9">
    <source>
        <dbReference type="Proteomes" id="UP001642540"/>
    </source>
</evidence>
<evidence type="ECO:0000256" key="5">
    <source>
        <dbReference type="SAM" id="MobiDB-lite"/>
    </source>
</evidence>
<comment type="caution">
    <text evidence="8">The sequence shown here is derived from an EMBL/GenBank/DDBJ whole genome shotgun (WGS) entry which is preliminary data.</text>
</comment>
<accession>A0ABP1RZJ0</accession>
<name>A0ABP1RZJ0_9HEXA</name>
<organism evidence="8 9">
    <name type="scientific">Orchesella dallaii</name>
    <dbReference type="NCBI Taxonomy" id="48710"/>
    <lineage>
        <taxon>Eukaryota</taxon>
        <taxon>Metazoa</taxon>
        <taxon>Ecdysozoa</taxon>
        <taxon>Arthropoda</taxon>
        <taxon>Hexapoda</taxon>
        <taxon>Collembola</taxon>
        <taxon>Entomobryomorpha</taxon>
        <taxon>Entomobryoidea</taxon>
        <taxon>Orchesellidae</taxon>
        <taxon>Orchesellinae</taxon>
        <taxon>Orchesella</taxon>
    </lineage>
</organism>
<dbReference type="Gene3D" id="2.170.270.10">
    <property type="entry name" value="SET domain"/>
    <property type="match status" value="1"/>
</dbReference>
<dbReference type="EMBL" id="CAXLJM020000124">
    <property type="protein sequence ID" value="CAL8139286.1"/>
    <property type="molecule type" value="Genomic_DNA"/>
</dbReference>
<feature type="domain" description="SET" evidence="6">
    <location>
        <begin position="107"/>
        <end position="410"/>
    </location>
</feature>
<dbReference type="InterPro" id="IPR053010">
    <property type="entry name" value="SET_SmydA-8"/>
</dbReference>
<evidence type="ECO:0000256" key="4">
    <source>
        <dbReference type="PROSITE-ProRule" id="PRU00134"/>
    </source>
</evidence>
<dbReference type="InterPro" id="IPR046341">
    <property type="entry name" value="SET_dom_sf"/>
</dbReference>
<keyword evidence="2 4" id="KW-0863">Zinc-finger</keyword>
<dbReference type="InterPro" id="IPR002893">
    <property type="entry name" value="Znf_MYND"/>
</dbReference>
<dbReference type="PROSITE" id="PS50280">
    <property type="entry name" value="SET"/>
    <property type="match status" value="1"/>
</dbReference>
<dbReference type="Proteomes" id="UP001642540">
    <property type="component" value="Unassembled WGS sequence"/>
</dbReference>
<evidence type="ECO:0000256" key="2">
    <source>
        <dbReference type="ARBA" id="ARBA00022771"/>
    </source>
</evidence>
<dbReference type="CDD" id="cd20071">
    <property type="entry name" value="SET_SMYD"/>
    <property type="match status" value="1"/>
</dbReference>
<evidence type="ECO:0000256" key="3">
    <source>
        <dbReference type="ARBA" id="ARBA00022833"/>
    </source>
</evidence>
<dbReference type="Gene3D" id="1.10.220.160">
    <property type="match status" value="1"/>
</dbReference>
<evidence type="ECO:0000313" key="8">
    <source>
        <dbReference type="EMBL" id="CAL8139286.1"/>
    </source>
</evidence>
<evidence type="ECO:0000259" key="6">
    <source>
        <dbReference type="PROSITE" id="PS50280"/>
    </source>
</evidence>
<dbReference type="InterPro" id="IPR001214">
    <property type="entry name" value="SET_dom"/>
</dbReference>
<proteinExistence type="predicted"/>
<dbReference type="Gene3D" id="6.10.140.2220">
    <property type="match status" value="2"/>
</dbReference>
<keyword evidence="9" id="KW-1185">Reference proteome</keyword>